<keyword evidence="5" id="KW-0812">Transmembrane</keyword>
<feature type="region of interest" description="Disordered" evidence="12">
    <location>
        <begin position="343"/>
        <end position="365"/>
    </location>
</feature>
<evidence type="ECO:0000256" key="12">
    <source>
        <dbReference type="SAM" id="MobiDB-lite"/>
    </source>
</evidence>
<dbReference type="Proteomes" id="UP000256964">
    <property type="component" value="Unassembled WGS sequence"/>
</dbReference>
<organism evidence="13 14">
    <name type="scientific">Lentinus brumalis</name>
    <dbReference type="NCBI Taxonomy" id="2498619"/>
    <lineage>
        <taxon>Eukaryota</taxon>
        <taxon>Fungi</taxon>
        <taxon>Dikarya</taxon>
        <taxon>Basidiomycota</taxon>
        <taxon>Agaricomycotina</taxon>
        <taxon>Agaricomycetes</taxon>
        <taxon>Polyporales</taxon>
        <taxon>Polyporaceae</taxon>
        <taxon>Lentinus</taxon>
    </lineage>
</organism>
<feature type="compositionally biased region" description="Acidic residues" evidence="12">
    <location>
        <begin position="228"/>
        <end position="243"/>
    </location>
</feature>
<sequence>MSSTGGDSAFPTPKPPQSGVKTVLQYTGIPPSWLDKRPSLPSRNWLIFLSVTSAVTGYYIYDRQQCKKIRQEYVDKVKDLAEQPLGSMELPRKVTVYGAKWLGDEDYDRSMRHFRKYPILVAAAIDYDMIKGRRHGDIARRVAEDIRAERRLMLGLDQPMAGPMQLPGSSPEEKRRRWLEGGIVIVGRHTLKEYMAGLKRGWTEGLEVVDREEQLAKQLENDGKFDEPEVEPSLDSSLGDDEPIPTPSRIPSSRPFSVLSSPTLRAPTTTKHADSIPPHLNAPPAAIPPQPPMLLVSFTNHIGFTQIPLMIWDFFNERYKVRDGAEAALKLIKGYTRPFLAPPPDVFARPEDSTDPADPRKPFLAEVSPTDLDFDREAESYYKKSVVRDFLKEIQDARKSYYDNLAKKLETARALARGTREPTKAERDYPPPTEVELRAERLKKELQWRSNEEGFDIIRPDKDVEWDERFRSVLRVYTDPPEDSSWDSAPTASP</sequence>
<feature type="region of interest" description="Disordered" evidence="12">
    <location>
        <begin position="1"/>
        <end position="20"/>
    </location>
</feature>
<protein>
    <recommendedName>
        <fullName evidence="3">Mitochondrial import inner membrane translocase subunit TIM54</fullName>
    </recommendedName>
</protein>
<keyword evidence="7" id="KW-0653">Protein transport</keyword>
<evidence type="ECO:0000256" key="1">
    <source>
        <dbReference type="ARBA" id="ARBA00004434"/>
    </source>
</evidence>
<evidence type="ECO:0000313" key="13">
    <source>
        <dbReference type="EMBL" id="RDX56454.1"/>
    </source>
</evidence>
<dbReference type="AlphaFoldDB" id="A0A371DVB4"/>
<keyword evidence="14" id="KW-1185">Reference proteome</keyword>
<evidence type="ECO:0000256" key="3">
    <source>
        <dbReference type="ARBA" id="ARBA00020796"/>
    </source>
</evidence>
<feature type="compositionally biased region" description="Low complexity" evidence="12">
    <location>
        <begin position="247"/>
        <end position="257"/>
    </location>
</feature>
<keyword evidence="11" id="KW-0472">Membrane</keyword>
<keyword evidence="4" id="KW-0813">Transport</keyword>
<dbReference type="GO" id="GO:0005743">
    <property type="term" value="C:mitochondrial inner membrane"/>
    <property type="evidence" value="ECO:0007669"/>
    <property type="project" value="UniProtKB-SubCell"/>
</dbReference>
<keyword evidence="10" id="KW-0496">Mitochondrion</keyword>
<feature type="compositionally biased region" description="Polar residues" evidence="12">
    <location>
        <begin position="258"/>
        <end position="270"/>
    </location>
</feature>
<evidence type="ECO:0000256" key="7">
    <source>
        <dbReference type="ARBA" id="ARBA00022927"/>
    </source>
</evidence>
<dbReference type="STRING" id="139420.A0A371DVB4"/>
<comment type="similarity">
    <text evidence="2">Belongs to the TIM54 family.</text>
</comment>
<evidence type="ECO:0000256" key="10">
    <source>
        <dbReference type="ARBA" id="ARBA00023128"/>
    </source>
</evidence>
<evidence type="ECO:0000256" key="6">
    <source>
        <dbReference type="ARBA" id="ARBA00022792"/>
    </source>
</evidence>
<evidence type="ECO:0000256" key="9">
    <source>
        <dbReference type="ARBA" id="ARBA00023010"/>
    </source>
</evidence>
<evidence type="ECO:0000256" key="8">
    <source>
        <dbReference type="ARBA" id="ARBA00022989"/>
    </source>
</evidence>
<keyword evidence="6" id="KW-0999">Mitochondrion inner membrane</keyword>
<evidence type="ECO:0000256" key="4">
    <source>
        <dbReference type="ARBA" id="ARBA00022448"/>
    </source>
</evidence>
<evidence type="ECO:0000256" key="5">
    <source>
        <dbReference type="ARBA" id="ARBA00022692"/>
    </source>
</evidence>
<evidence type="ECO:0000313" key="14">
    <source>
        <dbReference type="Proteomes" id="UP000256964"/>
    </source>
</evidence>
<dbReference type="Pfam" id="PF11711">
    <property type="entry name" value="Tim54"/>
    <property type="match status" value="1"/>
</dbReference>
<proteinExistence type="inferred from homology"/>
<feature type="compositionally biased region" description="Basic and acidic residues" evidence="12">
    <location>
        <begin position="348"/>
        <end position="363"/>
    </location>
</feature>
<comment type="subcellular location">
    <subcellularLocation>
        <location evidence="1">Mitochondrion inner membrane</location>
        <topology evidence="1">Single-pass membrane protein</topology>
    </subcellularLocation>
</comment>
<evidence type="ECO:0000256" key="2">
    <source>
        <dbReference type="ARBA" id="ARBA00006355"/>
    </source>
</evidence>
<keyword evidence="8" id="KW-1133">Transmembrane helix</keyword>
<accession>A0A371DVB4</accession>
<keyword evidence="9" id="KW-0811">Translocation</keyword>
<name>A0A371DVB4_9APHY</name>
<dbReference type="InterPro" id="IPR021056">
    <property type="entry name" value="Mt_import_IM_translocase_Tim54"/>
</dbReference>
<dbReference type="OrthoDB" id="5598305at2759"/>
<dbReference type="GO" id="GO:0015031">
    <property type="term" value="P:protein transport"/>
    <property type="evidence" value="ECO:0007669"/>
    <property type="project" value="UniProtKB-KW"/>
</dbReference>
<feature type="region of interest" description="Disordered" evidence="12">
    <location>
        <begin position="219"/>
        <end position="285"/>
    </location>
</feature>
<evidence type="ECO:0000256" key="11">
    <source>
        <dbReference type="ARBA" id="ARBA00023136"/>
    </source>
</evidence>
<dbReference type="EMBL" id="KZ857380">
    <property type="protein sequence ID" value="RDX56454.1"/>
    <property type="molecule type" value="Genomic_DNA"/>
</dbReference>
<gene>
    <name evidence="13" type="ORF">OH76DRAFT_388811</name>
</gene>
<reference evidence="13 14" key="1">
    <citation type="journal article" date="2018" name="Biotechnol. Biofuels">
        <title>Integrative visual omics of the white-rot fungus Polyporus brumalis exposes the biotechnological potential of its oxidative enzymes for delignifying raw plant biomass.</title>
        <authorList>
            <person name="Miyauchi S."/>
            <person name="Rancon A."/>
            <person name="Drula E."/>
            <person name="Hage H."/>
            <person name="Chaduli D."/>
            <person name="Favel A."/>
            <person name="Grisel S."/>
            <person name="Henrissat B."/>
            <person name="Herpoel-Gimbert I."/>
            <person name="Ruiz-Duenas F.J."/>
            <person name="Chevret D."/>
            <person name="Hainaut M."/>
            <person name="Lin J."/>
            <person name="Wang M."/>
            <person name="Pangilinan J."/>
            <person name="Lipzen A."/>
            <person name="Lesage-Meessen L."/>
            <person name="Navarro D."/>
            <person name="Riley R."/>
            <person name="Grigoriev I.V."/>
            <person name="Zhou S."/>
            <person name="Raouche S."/>
            <person name="Rosso M.N."/>
        </authorList>
    </citation>
    <scope>NUCLEOTIDE SEQUENCE [LARGE SCALE GENOMIC DNA]</scope>
    <source>
        <strain evidence="13 14">BRFM 1820</strain>
    </source>
</reference>